<dbReference type="HOGENOM" id="CLU_580257_0_0_1"/>
<feature type="chain" id="PRO_5003796558" evidence="2">
    <location>
        <begin position="20"/>
        <end position="533"/>
    </location>
</feature>
<dbReference type="InterPro" id="IPR050788">
    <property type="entry name" value="Yeast_SRP1/TIP1_CWP"/>
</dbReference>
<evidence type="ECO:0000313" key="3">
    <source>
        <dbReference type="EMBL" id="CCK69119.1"/>
    </source>
</evidence>
<dbReference type="PANTHER" id="PTHR31002">
    <property type="entry name" value="SERIPAUPERIN"/>
    <property type="match status" value="1"/>
</dbReference>
<feature type="signal peptide" evidence="2">
    <location>
        <begin position="1"/>
        <end position="19"/>
    </location>
</feature>
<dbReference type="GO" id="GO:0009277">
    <property type="term" value="C:fungal-type cell wall"/>
    <property type="evidence" value="ECO:0007669"/>
    <property type="project" value="TreeGrafter"/>
</dbReference>
<dbReference type="PANTHER" id="PTHR31002:SF34">
    <property type="entry name" value="CELL WALL PROTEIN CWP1-RELATED"/>
    <property type="match status" value="1"/>
</dbReference>
<reference evidence="4" key="2">
    <citation type="submission" date="2012-08" db="EMBL/GenBank/DDBJ databases">
        <title>Genome sequence of Kazachstania naganishii.</title>
        <authorList>
            <person name="Gordon J.L."/>
            <person name="Armisen D."/>
            <person name="Proux-Wera E."/>
            <person name="OhEigeartaigh S.S."/>
            <person name="Byrne K.P."/>
            <person name="Wolfe K.H."/>
        </authorList>
    </citation>
    <scope>NUCLEOTIDE SEQUENCE [LARGE SCALE GENOMIC DNA]</scope>
    <source>
        <strain evidence="4">ATCC MYA-139 / BCRC 22969 / CBS 8797 / CCRC 22969 / KCTC 17520 / NBRC 10181 / NCYC 3082</strain>
    </source>
</reference>
<feature type="compositionally biased region" description="Low complexity" evidence="1">
    <location>
        <begin position="462"/>
        <end position="487"/>
    </location>
</feature>
<dbReference type="GO" id="GO:0000324">
    <property type="term" value="C:fungal-type vacuole"/>
    <property type="evidence" value="ECO:0007669"/>
    <property type="project" value="TreeGrafter"/>
</dbReference>
<dbReference type="OrthoDB" id="4070376at2759"/>
<reference evidence="3 4" key="1">
    <citation type="journal article" date="2011" name="Proc. Natl. Acad. Sci. U.S.A.">
        <title>Evolutionary erosion of yeast sex chromosomes by mating-type switching accidents.</title>
        <authorList>
            <person name="Gordon J.L."/>
            <person name="Armisen D."/>
            <person name="Proux-Wera E."/>
            <person name="Oheigeartaigh S.S."/>
            <person name="Byrne K.P."/>
            <person name="Wolfe K.H."/>
        </authorList>
    </citation>
    <scope>NUCLEOTIDE SEQUENCE [LARGE SCALE GENOMIC DNA]</scope>
    <source>
        <strain evidence="4">ATCC MYA-139 / BCRC 22969 / CBS 8797 / CCRC 22969 / KCTC 17520 / NBRC 10181 / NCYC 3082</strain>
    </source>
</reference>
<dbReference type="Pfam" id="PF00660">
    <property type="entry name" value="SRP1_TIP1"/>
    <property type="match status" value="2"/>
</dbReference>
<keyword evidence="4" id="KW-1185">Reference proteome</keyword>
<gene>
    <name evidence="3" type="primary">KNAG0B06950</name>
    <name evidence="3" type="ordered locus">KNAG_0B06950</name>
</gene>
<dbReference type="PROSITE" id="PS00724">
    <property type="entry name" value="SRP1_TIP1"/>
    <property type="match status" value="1"/>
</dbReference>
<dbReference type="eggNOG" id="ENOG502S6R6">
    <property type="taxonomic scope" value="Eukaryota"/>
</dbReference>
<dbReference type="Proteomes" id="UP000006310">
    <property type="component" value="Chromosome 2"/>
</dbReference>
<feature type="region of interest" description="Disordered" evidence="1">
    <location>
        <begin position="462"/>
        <end position="488"/>
    </location>
</feature>
<organism evidence="3 4">
    <name type="scientific">Huiozyma naganishii (strain ATCC MYA-139 / BCRC 22969 / CBS 8797 / KCTC 17520 / NBRC 10181 / NCYC 3082 / Yp74L-3)</name>
    <name type="common">Yeast</name>
    <name type="synonym">Kazachstania naganishii</name>
    <dbReference type="NCBI Taxonomy" id="1071383"/>
    <lineage>
        <taxon>Eukaryota</taxon>
        <taxon>Fungi</taxon>
        <taxon>Dikarya</taxon>
        <taxon>Ascomycota</taxon>
        <taxon>Saccharomycotina</taxon>
        <taxon>Saccharomycetes</taxon>
        <taxon>Saccharomycetales</taxon>
        <taxon>Saccharomycetaceae</taxon>
        <taxon>Huiozyma</taxon>
    </lineage>
</organism>
<feature type="compositionally biased region" description="Low complexity" evidence="1">
    <location>
        <begin position="116"/>
        <end position="156"/>
    </location>
</feature>
<feature type="region of interest" description="Disordered" evidence="1">
    <location>
        <begin position="116"/>
        <end position="162"/>
    </location>
</feature>
<evidence type="ECO:0000256" key="1">
    <source>
        <dbReference type="SAM" id="MobiDB-lite"/>
    </source>
</evidence>
<name>J7S467_HUIN7</name>
<dbReference type="GO" id="GO:0031505">
    <property type="term" value="P:fungal-type cell wall organization"/>
    <property type="evidence" value="ECO:0007669"/>
    <property type="project" value="TreeGrafter"/>
</dbReference>
<keyword evidence="2" id="KW-0732">Signal</keyword>
<accession>J7S467</accession>
<dbReference type="InterPro" id="IPR000992">
    <property type="entry name" value="SRP1_TIP1"/>
</dbReference>
<dbReference type="AlphaFoldDB" id="J7S467"/>
<dbReference type="GeneID" id="34524769"/>
<protein>
    <submittedName>
        <fullName evidence="3">Uncharacterized protein</fullName>
    </submittedName>
</protein>
<dbReference type="EMBL" id="HE978315">
    <property type="protein sequence ID" value="CCK69119.1"/>
    <property type="molecule type" value="Genomic_DNA"/>
</dbReference>
<evidence type="ECO:0000313" key="4">
    <source>
        <dbReference type="Proteomes" id="UP000006310"/>
    </source>
</evidence>
<evidence type="ECO:0000256" key="2">
    <source>
        <dbReference type="SAM" id="SignalP"/>
    </source>
</evidence>
<sequence length="533" mass="54579">MKLSTSVASLAATAGLAQADQLTPEQNAVLIVLFKDVFKNFPKYGSWFMSSGFGVPNNIIEVYEAAHTYTDDSFSTMLTSLEMSQIMPMVTAVPWYSSYLSAEVAAALAPFQTTVTHTSSSSPAAPTTTSTTSSTTTDAPTTSSTPTTTAAPSTTADGWTTLPVEDPMVQSMELAVYVKDINANMQQYLNFQQANPGQPYPPAIAQAVMHAMMGQPESEYMTLLTGIDPATVQMMLSGVPWYSTRLEQALDATFRARHVVVKTAAPGESSAAASSVVSSTAASSAAASSAAASSVVSSAPVSSVAASSAPVSSVVASSAAASSVVSSAPRVFRCCFSVSAAPTERNTTYGVSTQWTTATSLYHNTTTVNSCPSESAKTATTTTGKTDTLTSTVCDEVCHSKKSEEAKRTATATEVNTSTVTATVCDEVCHSKKSEEAKKSAAATTTICDEVCESKKSAEATQTATATVTTTTGKGKAATSGSAAGSAVPTTVAQVTKSTAVASPAIHQQTANGAVKNAAGFGFGVLAAAALLL</sequence>
<dbReference type="OMA" id="MIELAVY"/>
<dbReference type="KEGG" id="kng:KNAG_0B06950"/>
<dbReference type="GO" id="GO:0005199">
    <property type="term" value="F:structural constituent of cell wall"/>
    <property type="evidence" value="ECO:0007669"/>
    <property type="project" value="TreeGrafter"/>
</dbReference>
<dbReference type="RefSeq" id="XP_022463365.1">
    <property type="nucleotide sequence ID" value="XM_022606695.1"/>
</dbReference>
<proteinExistence type="predicted"/>